<dbReference type="AlphaFoldDB" id="A0A0F5IQ33"/>
<dbReference type="PANTHER" id="PTHR16222">
    <property type="entry name" value="ADP-RIBOSYLGLYCOHYDROLASE"/>
    <property type="match status" value="1"/>
</dbReference>
<organism evidence="4 5">
    <name type="scientific">Parabacteroides goldsteinii DSM 19448 = WAL 12034</name>
    <dbReference type="NCBI Taxonomy" id="927665"/>
    <lineage>
        <taxon>Bacteria</taxon>
        <taxon>Pseudomonadati</taxon>
        <taxon>Bacteroidota</taxon>
        <taxon>Bacteroidia</taxon>
        <taxon>Bacteroidales</taxon>
        <taxon>Tannerellaceae</taxon>
        <taxon>Parabacteroides</taxon>
    </lineage>
</organism>
<reference evidence="4 5" key="1">
    <citation type="submission" date="2013-04" db="EMBL/GenBank/DDBJ databases">
        <title>The Genome Sequence of Parabacteroides goldsteinii DSM 19448.</title>
        <authorList>
            <consortium name="The Broad Institute Genomics Platform"/>
            <person name="Earl A."/>
            <person name="Ward D."/>
            <person name="Feldgarden M."/>
            <person name="Gevers D."/>
            <person name="Martens E."/>
            <person name="Sakamoto M."/>
            <person name="Benno Y."/>
            <person name="Song Y."/>
            <person name="Liu C."/>
            <person name="Lee J."/>
            <person name="Bolanos M."/>
            <person name="Vaisanen M.L."/>
            <person name="Finegold S.M."/>
            <person name="Walker B."/>
            <person name="Young S."/>
            <person name="Zeng Q."/>
            <person name="Gargeya S."/>
            <person name="Fitzgerald M."/>
            <person name="Haas B."/>
            <person name="Abouelleil A."/>
            <person name="Allen A.W."/>
            <person name="Alvarado L."/>
            <person name="Arachchi H.M."/>
            <person name="Berlin A.M."/>
            <person name="Chapman S.B."/>
            <person name="Gainer-Dewar J."/>
            <person name="Goldberg J."/>
            <person name="Griggs A."/>
            <person name="Gujja S."/>
            <person name="Hansen M."/>
            <person name="Howarth C."/>
            <person name="Imamovic A."/>
            <person name="Ireland A."/>
            <person name="Larimer J."/>
            <person name="McCowan C."/>
            <person name="Murphy C."/>
            <person name="Pearson M."/>
            <person name="Poon T.W."/>
            <person name="Priest M."/>
            <person name="Roberts A."/>
            <person name="Saif S."/>
            <person name="Shea T."/>
            <person name="Sisk P."/>
            <person name="Sykes S."/>
            <person name="Wortman J."/>
            <person name="Nusbaum C."/>
            <person name="Birren B."/>
        </authorList>
    </citation>
    <scope>NUCLEOTIDE SEQUENCE [LARGE SCALE GENOMIC DNA]</scope>
    <source>
        <strain evidence="4 5">DSM 19448</strain>
    </source>
</reference>
<protein>
    <recommendedName>
        <fullName evidence="6">ADP-ribosylglycohydrolase</fullName>
    </recommendedName>
</protein>
<evidence type="ECO:0000313" key="4">
    <source>
        <dbReference type="EMBL" id="KKB47679.1"/>
    </source>
</evidence>
<sequence length="359" mass="39821">MDDLNNKILLNKITGSLVGGAVGDALGYPIEFYDYDRIRHDFGEDGITTYTMPRGIAEISDDTQMTLYTACGLLNGYASGVTIKSPEVLSRHYVWEAYEEWHALQISSKPVVINPVCDISHLKAMQDWRAPGMTCMYALREKKPGSLAWHVNDSKGCGGIMRVAPVALINDPDCSAEEKAHLGAEIAALTHGHSLGFIPAAMMVYLLNEIVYPTRKWGSLGEVTDYVWERIHLLYGKKYGRTKYMLQMIRHAIELAEKNLFATDEEAISLLGEGKVAEETLAIAIYCCLKYPDDFEKAVIASVNHGGDSDSTGAVTGNILGAWLGYEAIHPKFTDYLEEVDTIEDVANRLYSVEKINHM</sequence>
<keyword evidence="3" id="KW-0460">Magnesium</keyword>
<dbReference type="HOGENOM" id="CLU_024566_7_1_10"/>
<evidence type="ECO:0000256" key="3">
    <source>
        <dbReference type="PIRSR" id="PIRSR605502-1"/>
    </source>
</evidence>
<evidence type="ECO:0000256" key="1">
    <source>
        <dbReference type="ARBA" id="ARBA00010702"/>
    </source>
</evidence>
<dbReference type="PATRIC" id="fig|927665.4.peg.4655"/>
<comment type="cofactor">
    <cofactor evidence="3">
        <name>Mg(2+)</name>
        <dbReference type="ChEBI" id="CHEBI:18420"/>
    </cofactor>
    <text evidence="3">Binds 2 magnesium ions per subunit.</text>
</comment>
<feature type="binding site" evidence="3">
    <location>
        <position position="62"/>
    </location>
    <ligand>
        <name>Mg(2+)</name>
        <dbReference type="ChEBI" id="CHEBI:18420"/>
        <label>1</label>
    </ligand>
</feature>
<accession>A0A0F5IQ33</accession>
<evidence type="ECO:0000256" key="2">
    <source>
        <dbReference type="ARBA" id="ARBA00022801"/>
    </source>
</evidence>
<name>A0A0F5IQ33_9BACT</name>
<keyword evidence="2" id="KW-0378">Hydrolase</keyword>
<feature type="binding site" evidence="3">
    <location>
        <position position="308"/>
    </location>
    <ligand>
        <name>Mg(2+)</name>
        <dbReference type="ChEBI" id="CHEBI:18420"/>
        <label>1</label>
    </ligand>
</feature>
<dbReference type="Pfam" id="PF03747">
    <property type="entry name" value="ADP_ribosyl_GH"/>
    <property type="match status" value="1"/>
</dbReference>
<dbReference type="GO" id="GO:0046872">
    <property type="term" value="F:metal ion binding"/>
    <property type="evidence" value="ECO:0007669"/>
    <property type="project" value="UniProtKB-KW"/>
</dbReference>
<dbReference type="InterPro" id="IPR050792">
    <property type="entry name" value="ADP-ribosylglycohydrolase"/>
</dbReference>
<dbReference type="STRING" id="927665.HMPREF1535_04536"/>
<dbReference type="EMBL" id="AQHV01000025">
    <property type="protein sequence ID" value="KKB47679.1"/>
    <property type="molecule type" value="Genomic_DNA"/>
</dbReference>
<dbReference type="PANTHER" id="PTHR16222:SF24">
    <property type="entry name" value="ADP-RIBOSYLHYDROLASE ARH3"/>
    <property type="match status" value="1"/>
</dbReference>
<feature type="binding site" evidence="3">
    <location>
        <position position="61"/>
    </location>
    <ligand>
        <name>Mg(2+)</name>
        <dbReference type="ChEBI" id="CHEBI:18420"/>
        <label>1</label>
    </ligand>
</feature>
<comment type="similarity">
    <text evidence="1">Belongs to the ADP-ribosylglycohydrolase family.</text>
</comment>
<feature type="binding site" evidence="3">
    <location>
        <position position="60"/>
    </location>
    <ligand>
        <name>Mg(2+)</name>
        <dbReference type="ChEBI" id="CHEBI:18420"/>
        <label>1</label>
    </ligand>
</feature>
<dbReference type="InterPro" id="IPR036705">
    <property type="entry name" value="Ribosyl_crysJ1_sf"/>
</dbReference>
<evidence type="ECO:0008006" key="6">
    <source>
        <dbReference type="Google" id="ProtNLM"/>
    </source>
</evidence>
<comment type="caution">
    <text evidence="4">The sequence shown here is derived from an EMBL/GenBank/DDBJ whole genome shotgun (WGS) entry which is preliminary data.</text>
</comment>
<keyword evidence="3" id="KW-0479">Metal-binding</keyword>
<dbReference type="GO" id="GO:0016787">
    <property type="term" value="F:hydrolase activity"/>
    <property type="evidence" value="ECO:0007669"/>
    <property type="project" value="UniProtKB-KW"/>
</dbReference>
<dbReference type="SUPFAM" id="SSF101478">
    <property type="entry name" value="ADP-ribosylglycohydrolase"/>
    <property type="match status" value="1"/>
</dbReference>
<evidence type="ECO:0000313" key="5">
    <source>
        <dbReference type="Proteomes" id="UP000033047"/>
    </source>
</evidence>
<proteinExistence type="inferred from homology"/>
<feature type="binding site" evidence="3">
    <location>
        <position position="311"/>
    </location>
    <ligand>
        <name>Mg(2+)</name>
        <dbReference type="ChEBI" id="CHEBI:18420"/>
        <label>1</label>
    </ligand>
</feature>
<gene>
    <name evidence="4" type="ORF">HMPREF1535_04536</name>
</gene>
<feature type="binding site" evidence="3">
    <location>
        <position position="310"/>
    </location>
    <ligand>
        <name>Mg(2+)</name>
        <dbReference type="ChEBI" id="CHEBI:18420"/>
        <label>1</label>
    </ligand>
</feature>
<dbReference type="RefSeq" id="WP_046147498.1">
    <property type="nucleotide sequence ID" value="NZ_KQ033913.1"/>
</dbReference>
<dbReference type="Gene3D" id="1.10.4080.10">
    <property type="entry name" value="ADP-ribosylation/Crystallin J1"/>
    <property type="match status" value="1"/>
</dbReference>
<dbReference type="Proteomes" id="UP000033047">
    <property type="component" value="Unassembled WGS sequence"/>
</dbReference>
<dbReference type="InterPro" id="IPR005502">
    <property type="entry name" value="Ribosyl_crysJ1"/>
</dbReference>